<dbReference type="PRINTS" id="PR00359">
    <property type="entry name" value="BP450"/>
</dbReference>
<gene>
    <name evidence="3" type="ORF">GCM10023224_16090</name>
</gene>
<sequence>MPLMTIKPFPLYAHTGPPAELWPSLRARYPSGIAPVMLDPYTRAWLLLSWETNKQVFRDPLEVYSVDPRWWREGTDGTVPETSGLKAIYRPRDNARHHDGARHRHYRQALENALGAIDQRRLIAEVGEAADLLVARFAARGWADLIEDYAAQLSAMALTRLLGLDDETGARACTAMRQLWDGGGGGDALAGWYDLYAVLAESAKHQRDVPGDGVIAGLIDAGHTDEEVADQASLVVSVTHDPGAHLIGNTMRALLTDRTLRGEVWGARTRTADALDLTLVRDTPMRTLIGRWPRAEHRIGDYTVHQGDMVVFGLESANQDLIDKSGITHPQGAPAYIACDTHALGAGTRAHLAWGVGAHQCPHNSRDIATTIAEHAIDRLLAQLPDMALAVDSTALVRRMSLTINGLERLPVQFQPTTITKGQTWQSPARPSPSHPAPATPTSHRTSSPMARLLKWIFPEG</sequence>
<name>A0ABP9GB06_9ACTN</name>
<evidence type="ECO:0000256" key="2">
    <source>
        <dbReference type="SAM" id="MobiDB-lite"/>
    </source>
</evidence>
<dbReference type="Gene3D" id="1.10.630.10">
    <property type="entry name" value="Cytochrome P450"/>
    <property type="match status" value="1"/>
</dbReference>
<dbReference type="SUPFAM" id="SSF48264">
    <property type="entry name" value="Cytochrome P450"/>
    <property type="match status" value="1"/>
</dbReference>
<evidence type="ECO:0000256" key="1">
    <source>
        <dbReference type="ARBA" id="ARBA00010617"/>
    </source>
</evidence>
<dbReference type="PANTHER" id="PTHR46696:SF1">
    <property type="entry name" value="CYTOCHROME P450 YJIB-RELATED"/>
    <property type="match status" value="1"/>
</dbReference>
<keyword evidence="4" id="KW-1185">Reference proteome</keyword>
<dbReference type="InterPro" id="IPR036396">
    <property type="entry name" value="Cyt_P450_sf"/>
</dbReference>
<organism evidence="3 4">
    <name type="scientific">Streptomonospora halophila</name>
    <dbReference type="NCBI Taxonomy" id="427369"/>
    <lineage>
        <taxon>Bacteria</taxon>
        <taxon>Bacillati</taxon>
        <taxon>Actinomycetota</taxon>
        <taxon>Actinomycetes</taxon>
        <taxon>Streptosporangiales</taxon>
        <taxon>Nocardiopsidaceae</taxon>
        <taxon>Streptomonospora</taxon>
    </lineage>
</organism>
<evidence type="ECO:0000313" key="3">
    <source>
        <dbReference type="EMBL" id="GAA4936057.1"/>
    </source>
</evidence>
<comment type="caution">
    <text evidence="3">The sequence shown here is derived from an EMBL/GenBank/DDBJ whole genome shotgun (WGS) entry which is preliminary data.</text>
</comment>
<feature type="region of interest" description="Disordered" evidence="2">
    <location>
        <begin position="420"/>
        <end position="450"/>
    </location>
</feature>
<evidence type="ECO:0000313" key="4">
    <source>
        <dbReference type="Proteomes" id="UP001499993"/>
    </source>
</evidence>
<comment type="similarity">
    <text evidence="1">Belongs to the cytochrome P450 family.</text>
</comment>
<accession>A0ABP9GB06</accession>
<dbReference type="InterPro" id="IPR002397">
    <property type="entry name" value="Cyt_P450_B"/>
</dbReference>
<feature type="compositionally biased region" description="Pro residues" evidence="2">
    <location>
        <begin position="430"/>
        <end position="439"/>
    </location>
</feature>
<protein>
    <submittedName>
        <fullName evidence="3">Cytochrome P450</fullName>
    </submittedName>
</protein>
<reference evidence="4" key="1">
    <citation type="journal article" date="2019" name="Int. J. Syst. Evol. Microbiol.">
        <title>The Global Catalogue of Microorganisms (GCM) 10K type strain sequencing project: providing services to taxonomists for standard genome sequencing and annotation.</title>
        <authorList>
            <consortium name="The Broad Institute Genomics Platform"/>
            <consortium name="The Broad Institute Genome Sequencing Center for Infectious Disease"/>
            <person name="Wu L."/>
            <person name="Ma J."/>
        </authorList>
    </citation>
    <scope>NUCLEOTIDE SEQUENCE [LARGE SCALE GENOMIC DNA]</scope>
    <source>
        <strain evidence="4">JCM 18123</strain>
    </source>
</reference>
<dbReference type="EMBL" id="BAABIK010000006">
    <property type="protein sequence ID" value="GAA4936057.1"/>
    <property type="molecule type" value="Genomic_DNA"/>
</dbReference>
<dbReference type="Proteomes" id="UP001499993">
    <property type="component" value="Unassembled WGS sequence"/>
</dbReference>
<proteinExistence type="inferred from homology"/>
<dbReference type="PANTHER" id="PTHR46696">
    <property type="entry name" value="P450, PUTATIVE (EUROFUNG)-RELATED"/>
    <property type="match status" value="1"/>
</dbReference>